<feature type="transmembrane region" description="Helical" evidence="1">
    <location>
        <begin position="15"/>
        <end position="34"/>
    </location>
</feature>
<evidence type="ECO:0000313" key="2">
    <source>
        <dbReference type="EMBL" id="MBB4289498.1"/>
    </source>
</evidence>
<keyword evidence="1" id="KW-0812">Transmembrane</keyword>
<organism evidence="2 3">
    <name type="scientific">Rhizobium leguminosarum</name>
    <dbReference type="NCBI Taxonomy" id="384"/>
    <lineage>
        <taxon>Bacteria</taxon>
        <taxon>Pseudomonadati</taxon>
        <taxon>Pseudomonadota</taxon>
        <taxon>Alphaproteobacteria</taxon>
        <taxon>Hyphomicrobiales</taxon>
        <taxon>Rhizobiaceae</taxon>
        <taxon>Rhizobium/Agrobacterium group</taxon>
        <taxon>Rhizobium</taxon>
    </lineage>
</organism>
<protein>
    <submittedName>
        <fullName evidence="2">Uncharacterized protein</fullName>
    </submittedName>
</protein>
<gene>
    <name evidence="2" type="ORF">GGE16_001514</name>
</gene>
<proteinExistence type="predicted"/>
<accession>A0AAE2SW63</accession>
<keyword evidence="1" id="KW-1133">Transmembrane helix</keyword>
<dbReference type="AlphaFoldDB" id="A0AAE2SW63"/>
<reference evidence="2 3" key="1">
    <citation type="submission" date="2020-08" db="EMBL/GenBank/DDBJ databases">
        <title>Genomic Encyclopedia of Type Strains, Phase IV (KMG-V): Genome sequencing to study the core and pangenomes of soil and plant-associated prokaryotes.</title>
        <authorList>
            <person name="Whitman W."/>
        </authorList>
    </citation>
    <scope>NUCLEOTIDE SEQUENCE [LARGE SCALE GENOMIC DNA]</scope>
    <source>
        <strain evidence="2 3">SEMIA 415</strain>
    </source>
</reference>
<comment type="caution">
    <text evidence="2">The sequence shown here is derived from an EMBL/GenBank/DDBJ whole genome shotgun (WGS) entry which is preliminary data.</text>
</comment>
<evidence type="ECO:0000313" key="3">
    <source>
        <dbReference type="Proteomes" id="UP000538507"/>
    </source>
</evidence>
<sequence>MFEFLDFSSYGKADVIPASIALAIGLLWATFVPYRSSEQYGLHPIQSVLRAFAVYRLQRCFDVFSKVSGPVHDSVVSCRLPYLTRKSGRNCKLMLHSGARDDGLRPFAEKDMAI</sequence>
<evidence type="ECO:0000256" key="1">
    <source>
        <dbReference type="SAM" id="Phobius"/>
    </source>
</evidence>
<name>A0AAE2SW63_RHILE</name>
<dbReference type="Proteomes" id="UP000538507">
    <property type="component" value="Unassembled WGS sequence"/>
</dbReference>
<keyword evidence="1" id="KW-0472">Membrane</keyword>
<dbReference type="EMBL" id="JACIGO010000001">
    <property type="protein sequence ID" value="MBB4289498.1"/>
    <property type="molecule type" value="Genomic_DNA"/>
</dbReference>